<evidence type="ECO:0000313" key="1">
    <source>
        <dbReference type="EMBL" id="KIY60808.1"/>
    </source>
</evidence>
<protein>
    <submittedName>
        <fullName evidence="1">Uncharacterized protein</fullName>
    </submittedName>
</protein>
<feature type="non-terminal residue" evidence="1">
    <location>
        <position position="1"/>
    </location>
</feature>
<reference evidence="1 2" key="1">
    <citation type="journal article" date="2015" name="Fungal Genet. Biol.">
        <title>Evolution of novel wood decay mechanisms in Agaricales revealed by the genome sequences of Fistulina hepatica and Cylindrobasidium torrendii.</title>
        <authorList>
            <person name="Floudas D."/>
            <person name="Held B.W."/>
            <person name="Riley R."/>
            <person name="Nagy L.G."/>
            <person name="Koehler G."/>
            <person name="Ransdell A.S."/>
            <person name="Younus H."/>
            <person name="Chow J."/>
            <person name="Chiniquy J."/>
            <person name="Lipzen A."/>
            <person name="Tritt A."/>
            <person name="Sun H."/>
            <person name="Haridas S."/>
            <person name="LaButti K."/>
            <person name="Ohm R.A."/>
            <person name="Kues U."/>
            <person name="Blanchette R.A."/>
            <person name="Grigoriev I.V."/>
            <person name="Minto R.E."/>
            <person name="Hibbett D.S."/>
        </authorList>
    </citation>
    <scope>NUCLEOTIDE SEQUENCE [LARGE SCALE GENOMIC DNA]</scope>
    <source>
        <strain evidence="1 2">FP15055 ss-10</strain>
    </source>
</reference>
<proteinExistence type="predicted"/>
<dbReference type="STRING" id="1314674.A0A0D7AR31"/>
<keyword evidence="2" id="KW-1185">Reference proteome</keyword>
<gene>
    <name evidence="1" type="ORF">CYLTODRAFT_363692</name>
</gene>
<organism evidence="1 2">
    <name type="scientific">Cylindrobasidium torrendii FP15055 ss-10</name>
    <dbReference type="NCBI Taxonomy" id="1314674"/>
    <lineage>
        <taxon>Eukaryota</taxon>
        <taxon>Fungi</taxon>
        <taxon>Dikarya</taxon>
        <taxon>Basidiomycota</taxon>
        <taxon>Agaricomycotina</taxon>
        <taxon>Agaricomycetes</taxon>
        <taxon>Agaricomycetidae</taxon>
        <taxon>Agaricales</taxon>
        <taxon>Marasmiineae</taxon>
        <taxon>Physalacriaceae</taxon>
        <taxon>Cylindrobasidium</taxon>
    </lineage>
</organism>
<sequence length="68" mass="7033">VCGGGPKSGEYGEYGGGRCWQNPGAFSHDFIGVCSGFVTAETELVGLAASETKNLRQTMLGMFASLLA</sequence>
<dbReference type="OrthoDB" id="3032470at2759"/>
<accession>A0A0D7AR31</accession>
<dbReference type="AlphaFoldDB" id="A0A0D7AR31"/>
<dbReference type="Proteomes" id="UP000054007">
    <property type="component" value="Unassembled WGS sequence"/>
</dbReference>
<name>A0A0D7AR31_9AGAR</name>
<evidence type="ECO:0000313" key="2">
    <source>
        <dbReference type="Proteomes" id="UP000054007"/>
    </source>
</evidence>
<dbReference type="EMBL" id="KN881238">
    <property type="protein sequence ID" value="KIY60808.1"/>
    <property type="molecule type" value="Genomic_DNA"/>
</dbReference>